<proteinExistence type="predicted"/>
<name>A0A0E9PP83_ANGAN</name>
<dbReference type="AlphaFoldDB" id="A0A0E9PP83"/>
<evidence type="ECO:0000313" key="1">
    <source>
        <dbReference type="EMBL" id="JAH06294.1"/>
    </source>
</evidence>
<organism evidence="1">
    <name type="scientific">Anguilla anguilla</name>
    <name type="common">European freshwater eel</name>
    <name type="synonym">Muraena anguilla</name>
    <dbReference type="NCBI Taxonomy" id="7936"/>
    <lineage>
        <taxon>Eukaryota</taxon>
        <taxon>Metazoa</taxon>
        <taxon>Chordata</taxon>
        <taxon>Craniata</taxon>
        <taxon>Vertebrata</taxon>
        <taxon>Euteleostomi</taxon>
        <taxon>Actinopterygii</taxon>
        <taxon>Neopterygii</taxon>
        <taxon>Teleostei</taxon>
        <taxon>Anguilliformes</taxon>
        <taxon>Anguillidae</taxon>
        <taxon>Anguilla</taxon>
    </lineage>
</organism>
<reference evidence="1" key="1">
    <citation type="submission" date="2014-11" db="EMBL/GenBank/DDBJ databases">
        <authorList>
            <person name="Amaro Gonzalez C."/>
        </authorList>
    </citation>
    <scope>NUCLEOTIDE SEQUENCE</scope>
</reference>
<reference evidence="1" key="2">
    <citation type="journal article" date="2015" name="Fish Shellfish Immunol.">
        <title>Early steps in the European eel (Anguilla anguilla)-Vibrio vulnificus interaction in the gills: Role of the RtxA13 toxin.</title>
        <authorList>
            <person name="Callol A."/>
            <person name="Pajuelo D."/>
            <person name="Ebbesson L."/>
            <person name="Teles M."/>
            <person name="MacKenzie S."/>
            <person name="Amaro C."/>
        </authorList>
    </citation>
    <scope>NUCLEOTIDE SEQUENCE</scope>
</reference>
<accession>A0A0E9PP83</accession>
<sequence length="74" mass="8664">MVDRVESLIDLEINPPQPLTDRNIQKWNDCRLSRRRFFQQLTGSIWQILFHRNGRLLSSSRWLLIGSDVALVSG</sequence>
<protein>
    <submittedName>
        <fullName evidence="1">Uncharacterized protein</fullName>
    </submittedName>
</protein>
<dbReference type="EMBL" id="GBXM01102283">
    <property type="protein sequence ID" value="JAH06294.1"/>
    <property type="molecule type" value="Transcribed_RNA"/>
</dbReference>